<sequence length="376" mass="41740">MAMTSRAIFSLILVLSTSFFLLPHPCDGHSLKICSFDQIYQFGDSISDAGNLIREPVGATTSACRRLPYGQTFFHRATGRCSDGQLMIDFIAKAAGLPFLDAYKDNGGDFTHGVNFAVAGSTALSVEYLAKRNISIPITNSSLGVQLDWMSKHFDSICNTSRDCVEKFKDSLFMVGTIGGNDINGALLQGKSIKETKSLVPSMVQAKKNAVRTVVRYGAVRVVVPGNFPIGCFPIYLTRFKTNNSTAYDEHKCLKDLNELTKFQNEQLRRGIRELKKEFPNVVITYGDYYKAFEWLYNNADYLGFDTSTKQKACCGSGGDYNFNLTRQCGADPDVPVCQNPNQLISWDGIHLTQEAYKHMAAWLVDDLLPKLHCSS</sequence>
<evidence type="ECO:0000313" key="2">
    <source>
        <dbReference type="Proteomes" id="UP000828048"/>
    </source>
</evidence>
<organism evidence="1 2">
    <name type="scientific">Vaccinium darrowii</name>
    <dbReference type="NCBI Taxonomy" id="229202"/>
    <lineage>
        <taxon>Eukaryota</taxon>
        <taxon>Viridiplantae</taxon>
        <taxon>Streptophyta</taxon>
        <taxon>Embryophyta</taxon>
        <taxon>Tracheophyta</taxon>
        <taxon>Spermatophyta</taxon>
        <taxon>Magnoliopsida</taxon>
        <taxon>eudicotyledons</taxon>
        <taxon>Gunneridae</taxon>
        <taxon>Pentapetalae</taxon>
        <taxon>asterids</taxon>
        <taxon>Ericales</taxon>
        <taxon>Ericaceae</taxon>
        <taxon>Vaccinioideae</taxon>
        <taxon>Vaccinieae</taxon>
        <taxon>Vaccinium</taxon>
    </lineage>
</organism>
<protein>
    <submittedName>
        <fullName evidence="1">Uncharacterized protein</fullName>
    </submittedName>
</protein>
<gene>
    <name evidence="1" type="ORF">Vadar_019939</name>
</gene>
<dbReference type="EMBL" id="CM037155">
    <property type="protein sequence ID" value="KAH7846936.1"/>
    <property type="molecule type" value="Genomic_DNA"/>
</dbReference>
<reference evidence="1 2" key="1">
    <citation type="journal article" date="2021" name="Hortic Res">
        <title>High-quality reference genome and annotation aids understanding of berry development for evergreen blueberry (Vaccinium darrowii).</title>
        <authorList>
            <person name="Yu J."/>
            <person name="Hulse-Kemp A.M."/>
            <person name="Babiker E."/>
            <person name="Staton M."/>
        </authorList>
    </citation>
    <scope>NUCLEOTIDE SEQUENCE [LARGE SCALE GENOMIC DNA]</scope>
    <source>
        <strain evidence="2">cv. NJ 8807/NJ 8810</strain>
        <tissue evidence="1">Young leaf</tissue>
    </source>
</reference>
<dbReference type="Proteomes" id="UP000828048">
    <property type="component" value="Chromosome 5"/>
</dbReference>
<comment type="caution">
    <text evidence="1">The sequence shown here is derived from an EMBL/GenBank/DDBJ whole genome shotgun (WGS) entry which is preliminary data.</text>
</comment>
<evidence type="ECO:0000313" key="1">
    <source>
        <dbReference type="EMBL" id="KAH7846936.1"/>
    </source>
</evidence>
<accession>A0ACB7Y0Q9</accession>
<name>A0ACB7Y0Q9_9ERIC</name>
<proteinExistence type="predicted"/>
<keyword evidence="2" id="KW-1185">Reference proteome</keyword>